<proteinExistence type="predicted"/>
<evidence type="ECO:0000256" key="3">
    <source>
        <dbReference type="SAM" id="MobiDB-lite"/>
    </source>
</evidence>
<feature type="region of interest" description="Disordered" evidence="3">
    <location>
        <begin position="55"/>
        <end position="84"/>
    </location>
</feature>
<dbReference type="PANTHER" id="PTHR40562:SF1">
    <property type="entry name" value="NITRITE REDUCTASE (NADH) SMALL SUBUNIT"/>
    <property type="match status" value="1"/>
</dbReference>
<organism evidence="5 6">
    <name type="scientific">Salinicola socius</name>
    <dbReference type="NCBI Taxonomy" id="404433"/>
    <lineage>
        <taxon>Bacteria</taxon>
        <taxon>Pseudomonadati</taxon>
        <taxon>Pseudomonadota</taxon>
        <taxon>Gammaproteobacteria</taxon>
        <taxon>Oceanospirillales</taxon>
        <taxon>Halomonadaceae</taxon>
        <taxon>Salinicola</taxon>
    </lineage>
</organism>
<dbReference type="InterPro" id="IPR012748">
    <property type="entry name" value="Rieske-like_NirD"/>
</dbReference>
<dbReference type="Pfam" id="PF13806">
    <property type="entry name" value="Rieske_2"/>
    <property type="match status" value="1"/>
</dbReference>
<dbReference type="Gene3D" id="2.102.10.10">
    <property type="entry name" value="Rieske [2Fe-2S] iron-sulphur domain"/>
    <property type="match status" value="1"/>
</dbReference>
<dbReference type="EMBL" id="MSDO01000009">
    <property type="protein sequence ID" value="OLO04700.1"/>
    <property type="molecule type" value="Genomic_DNA"/>
</dbReference>
<dbReference type="GO" id="GO:0051537">
    <property type="term" value="F:2 iron, 2 sulfur cluster binding"/>
    <property type="evidence" value="ECO:0007669"/>
    <property type="project" value="InterPro"/>
</dbReference>
<dbReference type="Proteomes" id="UP000186878">
    <property type="component" value="Unassembled WGS sequence"/>
</dbReference>
<dbReference type="InterPro" id="IPR017881">
    <property type="entry name" value="NirD"/>
</dbReference>
<dbReference type="GO" id="GO:0042128">
    <property type="term" value="P:nitrate assimilation"/>
    <property type="evidence" value="ECO:0007669"/>
    <property type="project" value="UniProtKB-KW"/>
</dbReference>
<comment type="caution">
    <text evidence="5">The sequence shown here is derived from an EMBL/GenBank/DDBJ whole genome shotgun (WGS) entry which is preliminary data.</text>
</comment>
<evidence type="ECO:0000259" key="4">
    <source>
        <dbReference type="Pfam" id="PF13806"/>
    </source>
</evidence>
<evidence type="ECO:0000313" key="5">
    <source>
        <dbReference type="EMBL" id="OLO04700.1"/>
    </source>
</evidence>
<keyword evidence="6" id="KW-1185">Reference proteome</keyword>
<dbReference type="GO" id="GO:0008942">
    <property type="term" value="F:nitrite reductase [NAD(P)H] activity"/>
    <property type="evidence" value="ECO:0007669"/>
    <property type="project" value="InterPro"/>
</dbReference>
<gene>
    <name evidence="5" type="ORF">BTW07_07820</name>
</gene>
<protein>
    <recommendedName>
        <fullName evidence="4">Rieske-like [2Fe-2S] domain-containing protein</fullName>
    </recommendedName>
</protein>
<evidence type="ECO:0000256" key="2">
    <source>
        <dbReference type="ARBA" id="ARBA00023063"/>
    </source>
</evidence>
<dbReference type="InterPro" id="IPR036922">
    <property type="entry name" value="Rieske_2Fe-2S_sf"/>
</dbReference>
<evidence type="ECO:0000256" key="1">
    <source>
        <dbReference type="ARBA" id="ARBA00023002"/>
    </source>
</evidence>
<dbReference type="SUPFAM" id="SSF50022">
    <property type="entry name" value="ISP domain"/>
    <property type="match status" value="1"/>
</dbReference>
<reference evidence="5 6" key="1">
    <citation type="submission" date="2016-12" db="EMBL/GenBank/DDBJ databases">
        <title>Draft genome sequences of strains Salinicola socius SMB35, Salinicola sp. MH3R3-1 and Chromohalobacter sp. SMB17 from the Verkhnekamsk potash mining region of Russia.</title>
        <authorList>
            <person name="Mavrodi D.V."/>
            <person name="Olsson B.E."/>
            <person name="Korsakova E.S."/>
            <person name="Pyankova A."/>
            <person name="Mavrodi O.V."/>
            <person name="Plotnikova E.G."/>
        </authorList>
    </citation>
    <scope>NUCLEOTIDE SEQUENCE [LARGE SCALE GENOMIC DNA]</scope>
    <source>
        <strain evidence="5 6">SMB35</strain>
    </source>
</reference>
<feature type="compositionally biased region" description="Basic and acidic residues" evidence="3">
    <location>
        <begin position="55"/>
        <end position="72"/>
    </location>
</feature>
<dbReference type="PANTHER" id="PTHR40562">
    <property type="match status" value="1"/>
</dbReference>
<feature type="domain" description="Rieske-like [2Fe-2S]" evidence="4">
    <location>
        <begin position="86"/>
        <end position="157"/>
    </location>
</feature>
<keyword evidence="2" id="KW-0534">Nitrate assimilation</keyword>
<accession>A0A1Q8STD1</accession>
<dbReference type="STRING" id="404433.BTW07_07820"/>
<dbReference type="AlphaFoldDB" id="A0A1Q8STD1"/>
<name>A0A1Q8STD1_9GAMM</name>
<dbReference type="PROSITE" id="PS51300">
    <property type="entry name" value="NIRD"/>
    <property type="match status" value="1"/>
</dbReference>
<sequence length="166" mass="18192">MRLCSRADLVAGSGIVAWHEGHQIAIFFLPSQPESADGLPCRPDDTADSLVERPEAADESFNRPEAADESFNRPDNAGESFNRPDNAGELYALGNYDPFSGANVIGRGIVGDLQGELVVASPIYKQHFRLTDGQCIEDATRRLRTWTVGWNGDDVELHIPVEAEPR</sequence>
<evidence type="ECO:0000313" key="6">
    <source>
        <dbReference type="Proteomes" id="UP000186878"/>
    </source>
</evidence>
<keyword evidence="1" id="KW-0560">Oxidoreductase</keyword>